<protein>
    <submittedName>
        <fullName evidence="2">Uncharacterized protein</fullName>
    </submittedName>
</protein>
<organism evidence="2 3">
    <name type="scientific">Cryptosporangium aurantiacum</name>
    <dbReference type="NCBI Taxonomy" id="134849"/>
    <lineage>
        <taxon>Bacteria</taxon>
        <taxon>Bacillati</taxon>
        <taxon>Actinomycetota</taxon>
        <taxon>Actinomycetes</taxon>
        <taxon>Cryptosporangiales</taxon>
        <taxon>Cryptosporangiaceae</taxon>
        <taxon>Cryptosporangium</taxon>
    </lineage>
</organism>
<gene>
    <name evidence="2" type="ORF">SAMN05443668_12481</name>
</gene>
<dbReference type="EMBL" id="FRCS01000024">
    <property type="protein sequence ID" value="SHN47523.1"/>
    <property type="molecule type" value="Genomic_DNA"/>
</dbReference>
<dbReference type="AlphaFoldDB" id="A0A1M7RMJ0"/>
<evidence type="ECO:0000313" key="3">
    <source>
        <dbReference type="Proteomes" id="UP000184440"/>
    </source>
</evidence>
<feature type="compositionally biased region" description="Low complexity" evidence="1">
    <location>
        <begin position="44"/>
        <end position="62"/>
    </location>
</feature>
<keyword evidence="3" id="KW-1185">Reference proteome</keyword>
<name>A0A1M7RMJ0_9ACTN</name>
<proteinExistence type="predicted"/>
<feature type="region of interest" description="Disordered" evidence="1">
    <location>
        <begin position="36"/>
        <end position="62"/>
    </location>
</feature>
<dbReference type="STRING" id="134849.SAMN05443668_12481"/>
<evidence type="ECO:0000256" key="1">
    <source>
        <dbReference type="SAM" id="MobiDB-lite"/>
    </source>
</evidence>
<reference evidence="2 3" key="1">
    <citation type="submission" date="2016-11" db="EMBL/GenBank/DDBJ databases">
        <authorList>
            <person name="Jaros S."/>
            <person name="Januszkiewicz K."/>
            <person name="Wedrychowicz H."/>
        </authorList>
    </citation>
    <scope>NUCLEOTIDE SEQUENCE [LARGE SCALE GENOMIC DNA]</scope>
    <source>
        <strain evidence="2 3">DSM 46144</strain>
    </source>
</reference>
<sequence>MNTSGSLSRSALSPSTCAATAFQVVSGAFPDPRRPGKAAPFGLAIAAPTGPAPPGAAARHLG</sequence>
<dbReference type="Proteomes" id="UP000184440">
    <property type="component" value="Unassembled WGS sequence"/>
</dbReference>
<evidence type="ECO:0000313" key="2">
    <source>
        <dbReference type="EMBL" id="SHN47523.1"/>
    </source>
</evidence>
<accession>A0A1M7RMJ0</accession>